<protein>
    <submittedName>
        <fullName evidence="2">Uncharacterized protein</fullName>
    </submittedName>
</protein>
<dbReference type="KEGG" id="vbh:CMV30_09460"/>
<name>A0A290Q6N6_9BACT</name>
<gene>
    <name evidence="2" type="ORF">CMV30_09460</name>
</gene>
<dbReference type="RefSeq" id="WP_096055796.1">
    <property type="nucleotide sequence ID" value="NZ_CP023344.1"/>
</dbReference>
<feature type="transmembrane region" description="Helical" evidence="1">
    <location>
        <begin position="7"/>
        <end position="30"/>
    </location>
</feature>
<organism evidence="2 3">
    <name type="scientific">Nibricoccus aquaticus</name>
    <dbReference type="NCBI Taxonomy" id="2576891"/>
    <lineage>
        <taxon>Bacteria</taxon>
        <taxon>Pseudomonadati</taxon>
        <taxon>Verrucomicrobiota</taxon>
        <taxon>Opitutia</taxon>
        <taxon>Opitutales</taxon>
        <taxon>Opitutaceae</taxon>
        <taxon>Nibricoccus</taxon>
    </lineage>
</organism>
<evidence type="ECO:0000256" key="1">
    <source>
        <dbReference type="SAM" id="Phobius"/>
    </source>
</evidence>
<accession>A0A290Q6N6</accession>
<keyword evidence="1" id="KW-0812">Transmembrane</keyword>
<keyword evidence="1" id="KW-0472">Membrane</keyword>
<dbReference type="Proteomes" id="UP000217265">
    <property type="component" value="Chromosome"/>
</dbReference>
<keyword evidence="3" id="KW-1185">Reference proteome</keyword>
<proteinExistence type="predicted"/>
<evidence type="ECO:0000313" key="2">
    <source>
        <dbReference type="EMBL" id="ATC64164.1"/>
    </source>
</evidence>
<dbReference type="OrthoDB" id="198769at2"/>
<dbReference type="EMBL" id="CP023344">
    <property type="protein sequence ID" value="ATC64164.1"/>
    <property type="molecule type" value="Genomic_DNA"/>
</dbReference>
<reference evidence="2 3" key="1">
    <citation type="submission" date="2017-09" db="EMBL/GenBank/DDBJ databases">
        <title>Complete genome sequence of Verrucomicrobial strain HZ-65, isolated from freshwater.</title>
        <authorList>
            <person name="Choi A."/>
        </authorList>
    </citation>
    <scope>NUCLEOTIDE SEQUENCE [LARGE SCALE GENOMIC DNA]</scope>
    <source>
        <strain evidence="2 3">HZ-65</strain>
    </source>
</reference>
<sequence>MPLLRLFTLAAGLMDFLTGLGLVFFPAQLLPLMRVATPAPDALVFLRFVGAFVGAVGATYLWAFLRNHRAYLRAVFELTIPFRLAAGAYSATAIALGWLPPVWLSVPATDFALVAAQLWLLRQPRLWSDENPRA</sequence>
<keyword evidence="1" id="KW-1133">Transmembrane helix</keyword>
<feature type="transmembrane region" description="Helical" evidence="1">
    <location>
        <begin position="42"/>
        <end position="63"/>
    </location>
</feature>
<evidence type="ECO:0000313" key="3">
    <source>
        <dbReference type="Proteomes" id="UP000217265"/>
    </source>
</evidence>
<feature type="transmembrane region" description="Helical" evidence="1">
    <location>
        <begin position="75"/>
        <end position="96"/>
    </location>
</feature>
<dbReference type="AlphaFoldDB" id="A0A290Q6N6"/>